<dbReference type="AlphaFoldDB" id="A0A1S4VMT9"/>
<accession>A0A1S4VMT9</accession>
<gene>
    <name evidence="1" type="ORF">BST43_17975</name>
</gene>
<organism evidence="1 2">
    <name type="scientific">Mycobacteroides saopaulense</name>
    <dbReference type="NCBI Taxonomy" id="1578165"/>
    <lineage>
        <taxon>Bacteria</taxon>
        <taxon>Bacillati</taxon>
        <taxon>Actinomycetota</taxon>
        <taxon>Actinomycetes</taxon>
        <taxon>Mycobacteriales</taxon>
        <taxon>Mycobacteriaceae</taxon>
        <taxon>Mycobacteroides</taxon>
    </lineage>
</organism>
<reference evidence="1 2" key="1">
    <citation type="submission" date="2016-12" db="EMBL/GenBank/DDBJ databases">
        <title>The new phylogeny of genus Mycobacterium.</title>
        <authorList>
            <person name="Tortoli E."/>
            <person name="Trovato A."/>
            <person name="Cirillo D.M."/>
        </authorList>
    </citation>
    <scope>NUCLEOTIDE SEQUENCE [LARGE SCALE GENOMIC DNA]</scope>
    <source>
        <strain evidence="1 2">CCUG 66554</strain>
    </source>
</reference>
<dbReference type="Proteomes" id="UP000192434">
    <property type="component" value="Unassembled WGS sequence"/>
</dbReference>
<evidence type="ECO:0000313" key="1">
    <source>
        <dbReference type="EMBL" id="ORB53433.1"/>
    </source>
</evidence>
<name>A0A1S4VMT9_9MYCO</name>
<comment type="caution">
    <text evidence="1">The sequence shown here is derived from an EMBL/GenBank/DDBJ whole genome shotgun (WGS) entry which is preliminary data.</text>
</comment>
<dbReference type="RefSeq" id="WP_083017957.1">
    <property type="nucleotide sequence ID" value="NZ_CP010271.1"/>
</dbReference>
<sequence length="175" mass="19555">MLSAERHFEIARRLNEIYTIAHVEVPGADDVQIGNRTPLVFANTRRRARDFVAGDTFSSLTGIVGVLTPIEWEVVETTPRDQLLTARRGRFQVVSKWMQGATITIVLNIYEGETSVSADLFVLIDEVLLSGGLHHSFMVAVEHKIDSVISIAKRRFAVLQDAVVDEKYPPQGPNR</sequence>
<dbReference type="KEGG" id="msao:MYCSP_03120"/>
<evidence type="ECO:0000313" key="2">
    <source>
        <dbReference type="Proteomes" id="UP000192434"/>
    </source>
</evidence>
<dbReference type="EMBL" id="MVII01000024">
    <property type="protein sequence ID" value="ORB53433.1"/>
    <property type="molecule type" value="Genomic_DNA"/>
</dbReference>
<proteinExistence type="predicted"/>
<protein>
    <submittedName>
        <fullName evidence="1">Uncharacterized protein</fullName>
    </submittedName>
</protein>